<reference evidence="1 2" key="1">
    <citation type="submission" date="2014-01" db="EMBL/GenBank/DDBJ databases">
        <title>Genome sequence determination for a cystic fibrosis isolate, Inquilinus limosus.</title>
        <authorList>
            <person name="Pino M."/>
            <person name="Di Conza J."/>
            <person name="Gutkind G."/>
        </authorList>
    </citation>
    <scope>NUCLEOTIDE SEQUENCE [LARGE SCALE GENOMIC DNA]</scope>
    <source>
        <strain evidence="1 2">MP06</strain>
    </source>
</reference>
<organism evidence="1 2">
    <name type="scientific">Inquilinus limosus MP06</name>
    <dbReference type="NCBI Taxonomy" id="1398085"/>
    <lineage>
        <taxon>Bacteria</taxon>
        <taxon>Pseudomonadati</taxon>
        <taxon>Pseudomonadota</taxon>
        <taxon>Alphaproteobacteria</taxon>
        <taxon>Rhodospirillales</taxon>
        <taxon>Rhodospirillaceae</taxon>
        <taxon>Inquilinus</taxon>
    </lineage>
</organism>
<sequence length="160" mass="16844">MAGGVAMMLAASAAAAPLDRYTGAFNAEGVVADGPDAAPREVSCDFTVLQRQPDRIALDGTCRAYWIFSRSVSADLSVDPRSGRVTGTYTGARVGPARLTGRLDGPAIDVLINWPQPVNGQMTADMRIVSLAPDRLQILVTDRGGQGASRVTTNLTLARQ</sequence>
<dbReference type="EMBL" id="JANX01000535">
    <property type="protein sequence ID" value="KGM31345.1"/>
    <property type="molecule type" value="Genomic_DNA"/>
</dbReference>
<evidence type="ECO:0000313" key="2">
    <source>
        <dbReference type="Proteomes" id="UP000029995"/>
    </source>
</evidence>
<comment type="caution">
    <text evidence="1">The sequence shown here is derived from an EMBL/GenBank/DDBJ whole genome shotgun (WGS) entry which is preliminary data.</text>
</comment>
<accession>A0A0A0CZZ4</accession>
<gene>
    <name evidence="1" type="ORF">P409_27740</name>
</gene>
<dbReference type="Proteomes" id="UP000029995">
    <property type="component" value="Unassembled WGS sequence"/>
</dbReference>
<protein>
    <submittedName>
        <fullName evidence="1">Uncharacterized protein</fullName>
    </submittedName>
</protein>
<name>A0A0A0CZZ4_9PROT</name>
<dbReference type="AlphaFoldDB" id="A0A0A0CZZ4"/>
<proteinExistence type="predicted"/>
<evidence type="ECO:0000313" key="1">
    <source>
        <dbReference type="EMBL" id="KGM31345.1"/>
    </source>
</evidence>